<feature type="domain" description="Helix-turn-helix" evidence="1">
    <location>
        <begin position="3"/>
        <end position="42"/>
    </location>
</feature>
<dbReference type="EMBL" id="BAAARA010000008">
    <property type="protein sequence ID" value="GAA2348838.1"/>
    <property type="molecule type" value="Genomic_DNA"/>
</dbReference>
<dbReference type="SUPFAM" id="SSF46955">
    <property type="entry name" value="Putative DNA-binding domain"/>
    <property type="match status" value="1"/>
</dbReference>
<organism evidence="2 3">
    <name type="scientific">Saccharopolyspora halophila</name>
    <dbReference type="NCBI Taxonomy" id="405551"/>
    <lineage>
        <taxon>Bacteria</taxon>
        <taxon>Bacillati</taxon>
        <taxon>Actinomycetota</taxon>
        <taxon>Actinomycetes</taxon>
        <taxon>Pseudonocardiales</taxon>
        <taxon>Pseudonocardiaceae</taxon>
        <taxon>Saccharopolyspora</taxon>
    </lineage>
</organism>
<dbReference type="Pfam" id="PF12728">
    <property type="entry name" value="HTH_17"/>
    <property type="match status" value="1"/>
</dbReference>
<accession>A0ABP5TB27</accession>
<proteinExistence type="predicted"/>
<comment type="caution">
    <text evidence="2">The sequence shown here is derived from an EMBL/GenBank/DDBJ whole genome shotgun (WGS) entry which is preliminary data.</text>
</comment>
<reference evidence="3" key="1">
    <citation type="journal article" date="2019" name="Int. J. Syst. Evol. Microbiol.">
        <title>The Global Catalogue of Microorganisms (GCM) 10K type strain sequencing project: providing services to taxonomists for standard genome sequencing and annotation.</title>
        <authorList>
            <consortium name="The Broad Institute Genomics Platform"/>
            <consortium name="The Broad Institute Genome Sequencing Center for Infectious Disease"/>
            <person name="Wu L."/>
            <person name="Ma J."/>
        </authorList>
    </citation>
    <scope>NUCLEOTIDE SEQUENCE [LARGE SCALE GENOMIC DNA]</scope>
    <source>
        <strain evidence="3">JCM 16221</strain>
    </source>
</reference>
<sequence>MALLTTRELAAELSVSVRTVQRWVDRGWVVPDVTLPSGHYRFGLDNVKAQLREHQQRDE</sequence>
<gene>
    <name evidence="2" type="ORF">GCM10009854_27910</name>
</gene>
<evidence type="ECO:0000313" key="3">
    <source>
        <dbReference type="Proteomes" id="UP001501218"/>
    </source>
</evidence>
<dbReference type="InterPro" id="IPR041657">
    <property type="entry name" value="HTH_17"/>
</dbReference>
<keyword evidence="3" id="KW-1185">Reference proteome</keyword>
<evidence type="ECO:0000313" key="2">
    <source>
        <dbReference type="EMBL" id="GAA2348838.1"/>
    </source>
</evidence>
<name>A0ABP5TB27_9PSEU</name>
<evidence type="ECO:0000259" key="1">
    <source>
        <dbReference type="Pfam" id="PF12728"/>
    </source>
</evidence>
<dbReference type="RefSeq" id="WP_344131386.1">
    <property type="nucleotide sequence ID" value="NZ_BAAARA010000008.1"/>
</dbReference>
<dbReference type="InterPro" id="IPR009061">
    <property type="entry name" value="DNA-bd_dom_put_sf"/>
</dbReference>
<dbReference type="Gene3D" id="1.10.1660.10">
    <property type="match status" value="1"/>
</dbReference>
<dbReference type="Proteomes" id="UP001501218">
    <property type="component" value="Unassembled WGS sequence"/>
</dbReference>
<protein>
    <recommendedName>
        <fullName evidence="1">Helix-turn-helix domain-containing protein</fullName>
    </recommendedName>
</protein>